<keyword evidence="1" id="KW-1133">Transmembrane helix</keyword>
<organism evidence="3 4">
    <name type="scientific">Deinandra increscens subsp. villosa</name>
    <dbReference type="NCBI Taxonomy" id="3103831"/>
    <lineage>
        <taxon>Eukaryota</taxon>
        <taxon>Viridiplantae</taxon>
        <taxon>Streptophyta</taxon>
        <taxon>Embryophyta</taxon>
        <taxon>Tracheophyta</taxon>
        <taxon>Spermatophyta</taxon>
        <taxon>Magnoliopsida</taxon>
        <taxon>eudicotyledons</taxon>
        <taxon>Gunneridae</taxon>
        <taxon>Pentapetalae</taxon>
        <taxon>asterids</taxon>
        <taxon>campanulids</taxon>
        <taxon>Asterales</taxon>
        <taxon>Asteraceae</taxon>
        <taxon>Asteroideae</taxon>
        <taxon>Heliantheae alliance</taxon>
        <taxon>Madieae</taxon>
        <taxon>Madiinae</taxon>
        <taxon>Deinandra</taxon>
    </lineage>
</organism>
<evidence type="ECO:0000313" key="4">
    <source>
        <dbReference type="Proteomes" id="UP001408789"/>
    </source>
</evidence>
<sequence length="253" mass="29191">MDLEDEGWVSVPYGGLLEVHNDGDEKYFLRKYVKSPTEFYKQHHFNASHMSQDYVEDEPVFEMQLDHKEEVKEIIKRPILIAEPKDTSYEPESNKDPIFKIFLEKEKQFFETKMGFLRESSQEPDFSRTEMGLFQYEEMNGNDVVNWSSSPKMIKEEVVVWKESNQRLNFWKLGLNGIGVFCSLGMAAATICIILCGNGKKQNQKLKFQIHPENKRIKQVVQTANEAISAVRGVPLVNAKITYGGHYEVPLAS</sequence>
<keyword evidence="1" id="KW-0472">Membrane</keyword>
<dbReference type="AlphaFoldDB" id="A0AAP0DGP9"/>
<dbReference type="EMBL" id="JBCNJP010000010">
    <property type="protein sequence ID" value="KAK9072678.1"/>
    <property type="molecule type" value="Genomic_DNA"/>
</dbReference>
<feature type="domain" description="DUF6821" evidence="2">
    <location>
        <begin position="94"/>
        <end position="248"/>
    </location>
</feature>
<dbReference type="Proteomes" id="UP001408789">
    <property type="component" value="Unassembled WGS sequence"/>
</dbReference>
<dbReference type="InterPro" id="IPR049224">
    <property type="entry name" value="DUF6821"/>
</dbReference>
<protein>
    <recommendedName>
        <fullName evidence="2">DUF6821 domain-containing protein</fullName>
    </recommendedName>
</protein>
<proteinExistence type="predicted"/>
<dbReference type="Pfam" id="PF20705">
    <property type="entry name" value="DUF6821"/>
    <property type="match status" value="1"/>
</dbReference>
<feature type="transmembrane region" description="Helical" evidence="1">
    <location>
        <begin position="173"/>
        <end position="197"/>
    </location>
</feature>
<dbReference type="PANTHER" id="PTHR33646">
    <property type="entry name" value="GB|AAF00631.1"/>
    <property type="match status" value="1"/>
</dbReference>
<accession>A0AAP0DGP9</accession>
<reference evidence="3 4" key="1">
    <citation type="submission" date="2024-04" db="EMBL/GenBank/DDBJ databases">
        <title>The reference genome of an endangered Asteraceae, Deinandra increscens subsp. villosa, native to the Central Coast of California.</title>
        <authorList>
            <person name="Guilliams M."/>
            <person name="Hasenstab-Lehman K."/>
            <person name="Meyer R."/>
            <person name="Mcevoy S."/>
        </authorList>
    </citation>
    <scope>NUCLEOTIDE SEQUENCE [LARGE SCALE GENOMIC DNA]</scope>
    <source>
        <tissue evidence="3">Leaf</tissue>
    </source>
</reference>
<evidence type="ECO:0000313" key="3">
    <source>
        <dbReference type="EMBL" id="KAK9072678.1"/>
    </source>
</evidence>
<evidence type="ECO:0000256" key="1">
    <source>
        <dbReference type="SAM" id="Phobius"/>
    </source>
</evidence>
<evidence type="ECO:0000259" key="2">
    <source>
        <dbReference type="Pfam" id="PF20705"/>
    </source>
</evidence>
<dbReference type="PANTHER" id="PTHR33646:SF16">
    <property type="entry name" value="TRANSMEMBRANE PROTEIN"/>
    <property type="match status" value="1"/>
</dbReference>
<gene>
    <name evidence="3" type="ORF">SSX86_009113</name>
</gene>
<keyword evidence="4" id="KW-1185">Reference proteome</keyword>
<dbReference type="InterPro" id="IPR045883">
    <property type="entry name" value="At4g13530-like"/>
</dbReference>
<comment type="caution">
    <text evidence="3">The sequence shown here is derived from an EMBL/GenBank/DDBJ whole genome shotgun (WGS) entry which is preliminary data.</text>
</comment>
<keyword evidence="1" id="KW-0812">Transmembrane</keyword>
<name>A0AAP0DGP9_9ASTR</name>